<dbReference type="EMBL" id="QPIX01000001">
    <property type="protein sequence ID" value="RCW28071.1"/>
    <property type="molecule type" value="Genomic_DNA"/>
</dbReference>
<gene>
    <name evidence="10" type="ORF">DFR48_10179</name>
</gene>
<sequence length="420" mass="46778">MTELRNTVRKATLSLALLAGAAWPAQTAKADPMTIDVVHFWISQSESKALDVFRTAWRKDGHEWIDLPAENKVAVQRVVAERIASSYPPAVMQWNANEGSRELPEMGIALSIDKVAEEENWREVLPKSVLERISYKKHVYFAPTNIHAENWLWTSRKAFAKAGIAAPETWGDVFEAADKLKAQGILPIAIGGGSWEISLIFNNLVYYALGAEGYARALRADAAVMDEPGMTEALQMLRRISQHVEPEETRKSKTWADASDMVGSGEAGMQFMGDWAKGELYARGYDAEADFDCKLAPGTSIAYFMVIDAFAFPLTNREETAAAQYAFAKMVLDPLNQLEFSKLKGSLPVRMDVNPEGLDRCGKLGLRMISEQNKVVSAQSMAMPSQMSEGWISVLADFFNDESISVEEARKRLRRILEQK</sequence>
<evidence type="ECO:0000256" key="6">
    <source>
        <dbReference type="ARBA" id="ARBA00022764"/>
    </source>
</evidence>
<dbReference type="Proteomes" id="UP000252582">
    <property type="component" value="Unassembled WGS sequence"/>
</dbReference>
<dbReference type="InterPro" id="IPR050490">
    <property type="entry name" value="Bact_solute-bd_prot1"/>
</dbReference>
<keyword evidence="6" id="KW-0574">Periplasm</keyword>
<feature type="chain" id="PRO_5026049623" description="Probable sugar-binding periplasmic protein" evidence="9">
    <location>
        <begin position="31"/>
        <end position="420"/>
    </location>
</feature>
<evidence type="ECO:0000256" key="8">
    <source>
        <dbReference type="ARBA" id="ARBA00049753"/>
    </source>
</evidence>
<dbReference type="PANTHER" id="PTHR43649:SF28">
    <property type="entry name" value="BINDING PROTEIN COMPONENT OF ABC SUGAR TRANSPORTER-RELATED"/>
    <property type="match status" value="1"/>
</dbReference>
<comment type="subcellular location">
    <subcellularLocation>
        <location evidence="1">Periplasm</location>
    </subcellularLocation>
</comment>
<dbReference type="PANTHER" id="PTHR43649">
    <property type="entry name" value="ARABINOSE-BINDING PROTEIN-RELATED"/>
    <property type="match status" value="1"/>
</dbReference>
<dbReference type="RefSeq" id="WP_114361196.1">
    <property type="nucleotide sequence ID" value="NZ_QPIX01000001.1"/>
</dbReference>
<protein>
    <recommendedName>
        <fullName evidence="8">Probable sugar-binding periplasmic protein</fullName>
    </recommendedName>
</protein>
<evidence type="ECO:0000256" key="5">
    <source>
        <dbReference type="ARBA" id="ARBA00022729"/>
    </source>
</evidence>
<organism evidence="10 11">
    <name type="scientific">Ciceribacter lividus</name>
    <dbReference type="NCBI Taxonomy" id="1197950"/>
    <lineage>
        <taxon>Bacteria</taxon>
        <taxon>Pseudomonadati</taxon>
        <taxon>Pseudomonadota</taxon>
        <taxon>Alphaproteobacteria</taxon>
        <taxon>Hyphomicrobiales</taxon>
        <taxon>Rhizobiaceae</taxon>
        <taxon>Ciceribacter</taxon>
    </lineage>
</organism>
<evidence type="ECO:0000256" key="7">
    <source>
        <dbReference type="ARBA" id="ARBA00049629"/>
    </source>
</evidence>
<accession>A0A6I7HQG1</accession>
<dbReference type="SUPFAM" id="SSF53850">
    <property type="entry name" value="Periplasmic binding protein-like II"/>
    <property type="match status" value="1"/>
</dbReference>
<evidence type="ECO:0000256" key="2">
    <source>
        <dbReference type="ARBA" id="ARBA00008520"/>
    </source>
</evidence>
<keyword evidence="5 9" id="KW-0732">Signal</keyword>
<evidence type="ECO:0000256" key="3">
    <source>
        <dbReference type="ARBA" id="ARBA00022448"/>
    </source>
</evidence>
<dbReference type="Pfam" id="PF01547">
    <property type="entry name" value="SBP_bac_1"/>
    <property type="match status" value="1"/>
</dbReference>
<dbReference type="InterPro" id="IPR006059">
    <property type="entry name" value="SBP"/>
</dbReference>
<comment type="function">
    <text evidence="7">Part of a binding-protein-dependent transport system for a sugar.</text>
</comment>
<proteinExistence type="inferred from homology"/>
<comment type="similarity">
    <text evidence="2">Belongs to the bacterial solute-binding protein 1 family.</text>
</comment>
<evidence type="ECO:0000256" key="9">
    <source>
        <dbReference type="SAM" id="SignalP"/>
    </source>
</evidence>
<keyword evidence="11" id="KW-1185">Reference proteome</keyword>
<dbReference type="GO" id="GO:0042597">
    <property type="term" value="C:periplasmic space"/>
    <property type="evidence" value="ECO:0007669"/>
    <property type="project" value="UniProtKB-SubCell"/>
</dbReference>
<evidence type="ECO:0000313" key="11">
    <source>
        <dbReference type="Proteomes" id="UP000252582"/>
    </source>
</evidence>
<keyword evidence="3" id="KW-0813">Transport</keyword>
<comment type="caution">
    <text evidence="10">The sequence shown here is derived from an EMBL/GenBank/DDBJ whole genome shotgun (WGS) entry which is preliminary data.</text>
</comment>
<feature type="signal peptide" evidence="9">
    <location>
        <begin position="1"/>
        <end position="30"/>
    </location>
</feature>
<dbReference type="Gene3D" id="3.40.190.10">
    <property type="entry name" value="Periplasmic binding protein-like II"/>
    <property type="match status" value="2"/>
</dbReference>
<reference evidence="10 11" key="1">
    <citation type="submission" date="2018-07" db="EMBL/GenBank/DDBJ databases">
        <title>Genomic Encyclopedia of Type Strains, Phase IV (KMG-IV): sequencing the most valuable type-strain genomes for metagenomic binning, comparative biology and taxonomic classification.</title>
        <authorList>
            <person name="Goeker M."/>
        </authorList>
    </citation>
    <scope>NUCLEOTIDE SEQUENCE [LARGE SCALE GENOMIC DNA]</scope>
    <source>
        <strain evidence="10 11">DSM 25528</strain>
    </source>
</reference>
<dbReference type="AlphaFoldDB" id="A0A6I7HQG1"/>
<evidence type="ECO:0000313" key="10">
    <source>
        <dbReference type="EMBL" id="RCW28071.1"/>
    </source>
</evidence>
<name>A0A6I7HQG1_9HYPH</name>
<keyword evidence="4" id="KW-0762">Sugar transport</keyword>
<evidence type="ECO:0000256" key="4">
    <source>
        <dbReference type="ARBA" id="ARBA00022597"/>
    </source>
</evidence>
<evidence type="ECO:0000256" key="1">
    <source>
        <dbReference type="ARBA" id="ARBA00004418"/>
    </source>
</evidence>